<gene>
    <name evidence="1" type="ORF">J4215_01970</name>
</gene>
<comment type="caution">
    <text evidence="1">The sequence shown here is derived from an EMBL/GenBank/DDBJ whole genome shotgun (WGS) entry which is preliminary data.</text>
</comment>
<evidence type="ECO:0000313" key="2">
    <source>
        <dbReference type="Proteomes" id="UP000675968"/>
    </source>
</evidence>
<dbReference type="AlphaFoldDB" id="A0A8T4LEK2"/>
<accession>A0A8T4LEK2</accession>
<dbReference type="InterPro" id="IPR029063">
    <property type="entry name" value="SAM-dependent_MTases_sf"/>
</dbReference>
<name>A0A8T4LEK2_9ARCH</name>
<organism evidence="1 2">
    <name type="scientific">Candidatus Iainarchaeum sp</name>
    <dbReference type="NCBI Taxonomy" id="3101447"/>
    <lineage>
        <taxon>Archaea</taxon>
        <taxon>Candidatus Iainarchaeota</taxon>
        <taxon>Candidatus Iainarchaeia</taxon>
        <taxon>Candidatus Iainarchaeales</taxon>
        <taxon>Candidatus Iainarchaeaceae</taxon>
        <taxon>Candidatus Iainarchaeum</taxon>
    </lineage>
</organism>
<reference evidence="1" key="1">
    <citation type="submission" date="2021-03" db="EMBL/GenBank/DDBJ databases">
        <authorList>
            <person name="Jaffe A."/>
        </authorList>
    </citation>
    <scope>NUCLEOTIDE SEQUENCE</scope>
    <source>
        <strain evidence="1">RIFCSPLOWO2_01_FULL_AR10_48_17</strain>
    </source>
</reference>
<dbReference type="Gene3D" id="3.40.50.150">
    <property type="entry name" value="Vaccinia Virus protein VP39"/>
    <property type="match status" value="1"/>
</dbReference>
<evidence type="ECO:0000313" key="1">
    <source>
        <dbReference type="EMBL" id="MBS3061326.1"/>
    </source>
</evidence>
<proteinExistence type="predicted"/>
<dbReference type="Proteomes" id="UP000675968">
    <property type="component" value="Unassembled WGS sequence"/>
</dbReference>
<protein>
    <submittedName>
        <fullName evidence="1">Uncharacterized protein</fullName>
    </submittedName>
</protein>
<reference evidence="1" key="2">
    <citation type="submission" date="2021-05" db="EMBL/GenBank/DDBJ databases">
        <title>Protein family content uncovers lineage relationships and bacterial pathway maintenance mechanisms in DPANN archaea.</title>
        <authorList>
            <person name="Castelle C.J."/>
            <person name="Meheust R."/>
            <person name="Jaffe A.L."/>
            <person name="Seitz K."/>
            <person name="Gong X."/>
            <person name="Baker B.J."/>
            <person name="Banfield J.F."/>
        </authorList>
    </citation>
    <scope>NUCLEOTIDE SEQUENCE</scope>
    <source>
        <strain evidence="1">RIFCSPLOWO2_01_FULL_AR10_48_17</strain>
    </source>
</reference>
<dbReference type="EMBL" id="JAGVWC010000009">
    <property type="protein sequence ID" value="MBS3061326.1"/>
    <property type="molecule type" value="Genomic_DNA"/>
</dbReference>
<sequence length="107" mass="12230">MEKKNVFPVTGWSNRLPVKKASQDLVIIENFPVMGFDEYPQMGSEIKRVLKPSPESKVIFIAGFQNAMQEGITRNFWEHAGFVVSNQQKIPLPGMVTVFWTLRFGQN</sequence>